<dbReference type="PIRSF" id="PIRSF006221">
    <property type="entry name" value="Ketosamine-3-kinase"/>
    <property type="match status" value="1"/>
</dbReference>
<dbReference type="RefSeq" id="WP_002708963.1">
    <property type="nucleotide sequence ID" value="NZ_JH651384.1"/>
</dbReference>
<keyword evidence="2 3" id="KW-0418">Kinase</keyword>
<dbReference type="EMBL" id="JH651384">
    <property type="protein sequence ID" value="EIJ35051.1"/>
    <property type="molecule type" value="Genomic_DNA"/>
</dbReference>
<dbReference type="SUPFAM" id="SSF56112">
    <property type="entry name" value="Protein kinase-like (PK-like)"/>
    <property type="match status" value="1"/>
</dbReference>
<keyword evidence="2" id="KW-0808">Transferase</keyword>
<dbReference type="PANTHER" id="PTHR12149:SF8">
    <property type="entry name" value="PROTEIN-RIBULOSAMINE 3-KINASE"/>
    <property type="match status" value="1"/>
</dbReference>
<sequence length="301" mass="33367">MNGYPKQTNNLIESALQQHLGGAAGLRCIQPVGGGCINEACMAELGDGSRWFIKLNQASQLEMFAAEADGLHAIRASNTLYALEPVGYGVLDNKAYLILEYLDLGGNGNPQLAGEQLAAMHRCTAERYGWFRDNTIGATHQPNRQHDGWVEFWRQERLGFQLELAKRNGYPGKAYEQGLRLKERLGGFFTDYQPQASLLHGDLWGGNMAYTSDGKPVIFDPAVYYGDREADLAMTELFGGFGGDFYSAYQTSWLLDKGYSVRKTLYNLYHILNHFNLFGGGYGMQAARMTEKLLAEVCGGV</sequence>
<organism evidence="3 4">
    <name type="scientific">Thiothrix nivea (strain ATCC 35100 / DSM 5205 / JP2)</name>
    <dbReference type="NCBI Taxonomy" id="870187"/>
    <lineage>
        <taxon>Bacteria</taxon>
        <taxon>Pseudomonadati</taxon>
        <taxon>Pseudomonadota</taxon>
        <taxon>Gammaproteobacteria</taxon>
        <taxon>Thiotrichales</taxon>
        <taxon>Thiotrichaceae</taxon>
        <taxon>Thiothrix</taxon>
    </lineage>
</organism>
<dbReference type="GO" id="GO:0016301">
    <property type="term" value="F:kinase activity"/>
    <property type="evidence" value="ECO:0007669"/>
    <property type="project" value="UniProtKB-UniRule"/>
</dbReference>
<dbReference type="Pfam" id="PF03881">
    <property type="entry name" value="Fructosamin_kin"/>
    <property type="match status" value="1"/>
</dbReference>
<comment type="similarity">
    <text evidence="1 2">Belongs to the fructosamine kinase family.</text>
</comment>
<keyword evidence="4" id="KW-1185">Reference proteome</keyword>
<dbReference type="Gene3D" id="3.90.1200.10">
    <property type="match status" value="1"/>
</dbReference>
<dbReference type="PANTHER" id="PTHR12149">
    <property type="entry name" value="FRUCTOSAMINE 3 KINASE-RELATED PROTEIN"/>
    <property type="match status" value="1"/>
</dbReference>
<proteinExistence type="inferred from homology"/>
<protein>
    <submittedName>
        <fullName evidence="3">Fructosamine/Ketosamine-3-kinase</fullName>
    </submittedName>
</protein>
<accession>A0A656HD26</accession>
<dbReference type="OrthoDB" id="5291879at2"/>
<reference evidence="4" key="1">
    <citation type="journal article" date="2011" name="Stand. Genomic Sci.">
        <title>Genome sequence of the filamentous, gliding Thiothrix nivea neotype strain (JP2(T)).</title>
        <authorList>
            <person name="Lapidus A."/>
            <person name="Nolan M."/>
            <person name="Lucas S."/>
            <person name="Glavina Del Rio T."/>
            <person name="Tice H."/>
            <person name="Cheng J.F."/>
            <person name="Tapia R."/>
            <person name="Han C."/>
            <person name="Goodwin L."/>
            <person name="Pitluck S."/>
            <person name="Liolios K."/>
            <person name="Pagani I."/>
            <person name="Ivanova N."/>
            <person name="Huntemann M."/>
            <person name="Mavromatis K."/>
            <person name="Mikhailova N."/>
            <person name="Pati A."/>
            <person name="Chen A."/>
            <person name="Palaniappan K."/>
            <person name="Land M."/>
            <person name="Brambilla E.M."/>
            <person name="Rohde M."/>
            <person name="Abt B."/>
            <person name="Verbarg S."/>
            <person name="Goker M."/>
            <person name="Bristow J."/>
            <person name="Eisen J.A."/>
            <person name="Markowitz V."/>
            <person name="Hugenholtz P."/>
            <person name="Kyrpides N.C."/>
            <person name="Klenk H.P."/>
            <person name="Woyke T."/>
        </authorList>
    </citation>
    <scope>NUCLEOTIDE SEQUENCE [LARGE SCALE GENOMIC DNA]</scope>
    <source>
        <strain evidence="4">ATCC 35100 / DSM 5205 / JP2</strain>
    </source>
</reference>
<dbReference type="AlphaFoldDB" id="A0A656HD26"/>
<evidence type="ECO:0000313" key="4">
    <source>
        <dbReference type="Proteomes" id="UP000005317"/>
    </source>
</evidence>
<evidence type="ECO:0000256" key="1">
    <source>
        <dbReference type="ARBA" id="ARBA00009460"/>
    </source>
</evidence>
<evidence type="ECO:0000256" key="2">
    <source>
        <dbReference type="PIRNR" id="PIRNR006221"/>
    </source>
</evidence>
<name>A0A656HD26_THINJ</name>
<evidence type="ECO:0000313" key="3">
    <source>
        <dbReference type="EMBL" id="EIJ35051.1"/>
    </source>
</evidence>
<dbReference type="Proteomes" id="UP000005317">
    <property type="component" value="Unassembled WGS sequence"/>
</dbReference>
<dbReference type="Gene3D" id="3.30.200.20">
    <property type="entry name" value="Phosphorylase Kinase, domain 1"/>
    <property type="match status" value="1"/>
</dbReference>
<dbReference type="InterPro" id="IPR016477">
    <property type="entry name" value="Fructo-/Ketosamine-3-kinase"/>
</dbReference>
<gene>
    <name evidence="3" type="ORF">Thini_2508</name>
</gene>
<dbReference type="InterPro" id="IPR011009">
    <property type="entry name" value="Kinase-like_dom_sf"/>
</dbReference>